<sequence length="249" mass="28198">MTRLLSKTFRSVKLKTSSSKPPQPQPQPQQPSSSSSLPRSRKTQAKSRSWSVYLILSTNHPIKTYVGVTTNFSRRLKQHNGELKGGAKASRAGRPWICACLIHGFIDRSEACEFESKWKSFSRKLPRKRIDDDQKKQSSKDSHRLLHHRKTALERVKEGISKHKDPEIEGACQCAGSFWKGSTLYLQQLNCSSASIDHTTPSLKQASLKLLNNVKEAREGISPTSENHLITLVCEVYEETRWDTLVRIS</sequence>
<dbReference type="Gene3D" id="3.40.1440.10">
    <property type="entry name" value="GIY-YIG endonuclease"/>
    <property type="match status" value="1"/>
</dbReference>
<protein>
    <recommendedName>
        <fullName evidence="2">GIY-YIG domain-containing protein</fullName>
    </recommendedName>
</protein>
<evidence type="ECO:0000256" key="1">
    <source>
        <dbReference type="SAM" id="MobiDB-lite"/>
    </source>
</evidence>
<organism evidence="3">
    <name type="scientific">Salix viminalis</name>
    <name type="common">Common osier</name>
    <name type="synonym">Basket willow</name>
    <dbReference type="NCBI Taxonomy" id="40686"/>
    <lineage>
        <taxon>Eukaryota</taxon>
        <taxon>Viridiplantae</taxon>
        <taxon>Streptophyta</taxon>
        <taxon>Embryophyta</taxon>
        <taxon>Tracheophyta</taxon>
        <taxon>Spermatophyta</taxon>
        <taxon>Magnoliopsida</taxon>
        <taxon>eudicotyledons</taxon>
        <taxon>Gunneridae</taxon>
        <taxon>Pentapetalae</taxon>
        <taxon>rosids</taxon>
        <taxon>fabids</taxon>
        <taxon>Malpighiales</taxon>
        <taxon>Salicaceae</taxon>
        <taxon>Saliceae</taxon>
        <taxon>Salix</taxon>
    </lineage>
</organism>
<dbReference type="InterPro" id="IPR035901">
    <property type="entry name" value="GIY-YIG_endonuc_sf"/>
</dbReference>
<reference evidence="3" key="1">
    <citation type="submission" date="2019-03" db="EMBL/GenBank/DDBJ databases">
        <authorList>
            <person name="Mank J."/>
            <person name="Almeida P."/>
        </authorList>
    </citation>
    <scope>NUCLEOTIDE SEQUENCE</scope>
    <source>
        <strain evidence="3">78183</strain>
    </source>
</reference>
<evidence type="ECO:0000259" key="2">
    <source>
        <dbReference type="PROSITE" id="PS50164"/>
    </source>
</evidence>
<dbReference type="InterPro" id="IPR000305">
    <property type="entry name" value="GIY-YIG_endonuc"/>
</dbReference>
<dbReference type="EMBL" id="CAADRP010001819">
    <property type="protein sequence ID" value="VFU53745.1"/>
    <property type="molecule type" value="Genomic_DNA"/>
</dbReference>
<dbReference type="PANTHER" id="PTHR20208:SF13">
    <property type="entry name" value="STRUCTURE-SPECIFIC ENDONUCLEASE SUBUNIT SLX1"/>
    <property type="match status" value="1"/>
</dbReference>
<accession>A0A6N2MHX1</accession>
<feature type="region of interest" description="Disordered" evidence="1">
    <location>
        <begin position="1"/>
        <end position="44"/>
    </location>
</feature>
<dbReference type="PANTHER" id="PTHR20208">
    <property type="entry name" value="STRUCTURE-SPECIFIC ENDONUCLEASE SUBUNIT SLX1"/>
    <property type="match status" value="1"/>
</dbReference>
<dbReference type="Pfam" id="PF01541">
    <property type="entry name" value="GIY-YIG"/>
    <property type="match status" value="1"/>
</dbReference>
<evidence type="ECO:0000313" key="3">
    <source>
        <dbReference type="EMBL" id="VFU53745.1"/>
    </source>
</evidence>
<feature type="region of interest" description="Disordered" evidence="1">
    <location>
        <begin position="126"/>
        <end position="146"/>
    </location>
</feature>
<proteinExistence type="predicted"/>
<name>A0A6N2MHX1_SALVM</name>
<dbReference type="SUPFAM" id="SSF82771">
    <property type="entry name" value="GIY-YIG endonuclease"/>
    <property type="match status" value="1"/>
</dbReference>
<feature type="domain" description="GIY-YIG" evidence="2">
    <location>
        <begin position="48"/>
        <end position="130"/>
    </location>
</feature>
<dbReference type="AlphaFoldDB" id="A0A6N2MHX1"/>
<gene>
    <name evidence="3" type="ORF">SVIM_LOCUS373493</name>
</gene>
<dbReference type="CDD" id="cd10455">
    <property type="entry name" value="GIY-YIG_SLX1"/>
    <property type="match status" value="1"/>
</dbReference>
<dbReference type="PROSITE" id="PS50164">
    <property type="entry name" value="GIY_YIG"/>
    <property type="match status" value="1"/>
</dbReference>
<dbReference type="InterPro" id="IPR050381">
    <property type="entry name" value="SLX1_endonuclease"/>
</dbReference>
<feature type="compositionally biased region" description="Basic and acidic residues" evidence="1">
    <location>
        <begin position="128"/>
        <end position="144"/>
    </location>
</feature>